<dbReference type="EMBL" id="UOER01000197">
    <property type="protein sequence ID" value="VAW23377.1"/>
    <property type="molecule type" value="Genomic_DNA"/>
</dbReference>
<dbReference type="PROSITE" id="PS51257">
    <property type="entry name" value="PROKAR_LIPOPROTEIN"/>
    <property type="match status" value="1"/>
</dbReference>
<gene>
    <name evidence="2" type="ORF">MNBD_BACTEROID04-1711</name>
</gene>
<organism evidence="2">
    <name type="scientific">hydrothermal vent metagenome</name>
    <dbReference type="NCBI Taxonomy" id="652676"/>
    <lineage>
        <taxon>unclassified sequences</taxon>
        <taxon>metagenomes</taxon>
        <taxon>ecological metagenomes</taxon>
    </lineage>
</organism>
<evidence type="ECO:0000313" key="2">
    <source>
        <dbReference type="EMBL" id="VAW23377.1"/>
    </source>
</evidence>
<dbReference type="Gene3D" id="3.30.160.670">
    <property type="match status" value="1"/>
</dbReference>
<name>A0A3B0UDG5_9ZZZZ</name>
<evidence type="ECO:0000259" key="1">
    <source>
        <dbReference type="Pfam" id="PF13590"/>
    </source>
</evidence>
<proteinExistence type="predicted"/>
<sequence length="175" mass="20018">MKAIKLLPLALLFLVASCSSIRVSSDYDTKTNFSKFKTFAFYKKGIDKVEISDLDKRRILKAVESELLAKGFKKSKNPDLLVNIFTKSRQKIDIYNNDFYFGWHPWYYGSNFGTHISKYTEGTLFIDLIDAHKKELAWQGIGSGALNTSRNVAKKEEKIKDFVAQIMAKYPPSVN</sequence>
<keyword evidence="2" id="KW-0449">Lipoprotein</keyword>
<accession>A0A3B0UDG5</accession>
<feature type="domain" description="DUF4136" evidence="1">
    <location>
        <begin position="23"/>
        <end position="172"/>
    </location>
</feature>
<dbReference type="Pfam" id="PF13590">
    <property type="entry name" value="DUF4136"/>
    <property type="match status" value="1"/>
</dbReference>
<protein>
    <submittedName>
        <fullName evidence="2">Putative lipoprotein</fullName>
    </submittedName>
</protein>
<dbReference type="InterPro" id="IPR025411">
    <property type="entry name" value="DUF4136"/>
</dbReference>
<reference evidence="2" key="1">
    <citation type="submission" date="2018-06" db="EMBL/GenBank/DDBJ databases">
        <authorList>
            <person name="Zhirakovskaya E."/>
        </authorList>
    </citation>
    <scope>NUCLEOTIDE SEQUENCE</scope>
</reference>
<dbReference type="AlphaFoldDB" id="A0A3B0UDG5"/>